<dbReference type="InterPro" id="IPR004625">
    <property type="entry name" value="PyrdxlKinase"/>
</dbReference>
<evidence type="ECO:0000259" key="6">
    <source>
        <dbReference type="Pfam" id="PF08543"/>
    </source>
</evidence>
<proteinExistence type="predicted"/>
<keyword evidence="5" id="KW-0067">ATP-binding</keyword>
<feature type="domain" description="Pyridoxamine kinase/Phosphomethylpyrimidine kinase" evidence="6">
    <location>
        <begin position="35"/>
        <end position="258"/>
    </location>
</feature>
<dbReference type="GO" id="GO:0009443">
    <property type="term" value="P:pyridoxal 5'-phosphate salvage"/>
    <property type="evidence" value="ECO:0007669"/>
    <property type="project" value="InterPro"/>
</dbReference>
<dbReference type="eggNOG" id="COG2240">
    <property type="taxonomic scope" value="Bacteria"/>
</dbReference>
<keyword evidence="2" id="KW-0808">Transferase</keyword>
<dbReference type="EMBL" id="JRNT01000006">
    <property type="protein sequence ID" value="KGF47891.1"/>
    <property type="molecule type" value="Genomic_DNA"/>
</dbReference>
<evidence type="ECO:0000256" key="3">
    <source>
        <dbReference type="ARBA" id="ARBA00022741"/>
    </source>
</evidence>
<keyword evidence="8" id="KW-1185">Reference proteome</keyword>
<organism evidence="7 8">
    <name type="scientific">Veillonella montpellierensis DNF00314</name>
    <dbReference type="NCBI Taxonomy" id="1401067"/>
    <lineage>
        <taxon>Bacteria</taxon>
        <taxon>Bacillati</taxon>
        <taxon>Bacillota</taxon>
        <taxon>Negativicutes</taxon>
        <taxon>Veillonellales</taxon>
        <taxon>Veillonellaceae</taxon>
        <taxon>Veillonella</taxon>
    </lineage>
</organism>
<dbReference type="Proteomes" id="UP000029628">
    <property type="component" value="Unassembled WGS sequence"/>
</dbReference>
<dbReference type="PANTHER" id="PTHR10534">
    <property type="entry name" value="PYRIDOXAL KINASE"/>
    <property type="match status" value="1"/>
</dbReference>
<evidence type="ECO:0000256" key="5">
    <source>
        <dbReference type="ARBA" id="ARBA00022840"/>
    </source>
</evidence>
<name>A0A096AMJ2_9FIRM</name>
<evidence type="ECO:0000313" key="8">
    <source>
        <dbReference type="Proteomes" id="UP000029628"/>
    </source>
</evidence>
<accession>A0A096AMJ2</accession>
<dbReference type="EC" id="2.7.1.35" evidence="1"/>
<evidence type="ECO:0000256" key="1">
    <source>
        <dbReference type="ARBA" id="ARBA00012104"/>
    </source>
</evidence>
<dbReference type="InterPro" id="IPR029056">
    <property type="entry name" value="Ribokinase-like"/>
</dbReference>
<protein>
    <recommendedName>
        <fullName evidence="1">pyridoxal kinase</fullName>
        <ecNumber evidence="1">2.7.1.35</ecNumber>
    </recommendedName>
</protein>
<evidence type="ECO:0000313" key="7">
    <source>
        <dbReference type="EMBL" id="KGF47891.1"/>
    </source>
</evidence>
<dbReference type="PANTHER" id="PTHR10534:SF2">
    <property type="entry name" value="PYRIDOXAL KINASE"/>
    <property type="match status" value="1"/>
</dbReference>
<dbReference type="SUPFAM" id="SSF53613">
    <property type="entry name" value="Ribokinase-like"/>
    <property type="match status" value="1"/>
</dbReference>
<evidence type="ECO:0000256" key="4">
    <source>
        <dbReference type="ARBA" id="ARBA00022777"/>
    </source>
</evidence>
<dbReference type="GO" id="GO:0005829">
    <property type="term" value="C:cytosol"/>
    <property type="evidence" value="ECO:0007669"/>
    <property type="project" value="TreeGrafter"/>
</dbReference>
<keyword evidence="4 7" id="KW-0418">Kinase</keyword>
<dbReference type="GO" id="GO:0005524">
    <property type="term" value="F:ATP binding"/>
    <property type="evidence" value="ECO:0007669"/>
    <property type="project" value="UniProtKB-KW"/>
</dbReference>
<dbReference type="Pfam" id="PF08543">
    <property type="entry name" value="Phos_pyr_kin"/>
    <property type="match status" value="1"/>
</dbReference>
<gene>
    <name evidence="7" type="ORF">HMPREF0872_02025</name>
</gene>
<dbReference type="Gene3D" id="3.40.1190.20">
    <property type="match status" value="1"/>
</dbReference>
<keyword evidence="3" id="KW-0547">Nucleotide-binding</keyword>
<dbReference type="RefSeq" id="WP_028257230.1">
    <property type="nucleotide sequence ID" value="NZ_JRNT01000006.1"/>
</dbReference>
<comment type="caution">
    <text evidence="7">The sequence shown here is derived from an EMBL/GenBank/DDBJ whole genome shotgun (WGS) entry which is preliminary data.</text>
</comment>
<sequence length="279" mass="30864">MTTLHTQPNHQHILLINDLPGYGKVALAAMLPILSHMGFHVYNLPTALISNTLNYGKFSILDTTSYMKDTLAVWKQLDFSFHAICTGFIASEVQASIVFDLCAAESKKGTKIFVDPIMGDEGHLYNGMTNQTIQYMQKLISVADYIIPNMTEALLLAKNSCHTKSLSKKESITLINTLRTMGAKSIVITSAKVEDIDCVIGYDNTTNTYFNISYTPIPMRFSGTGDIFSSIFTAHILRNKSVADSANIAMDLVKEMIVLSQKSKNAYKGLPLELYLSLL</sequence>
<evidence type="ECO:0000256" key="2">
    <source>
        <dbReference type="ARBA" id="ARBA00022679"/>
    </source>
</evidence>
<reference evidence="7 8" key="1">
    <citation type="submission" date="2014-07" db="EMBL/GenBank/DDBJ databases">
        <authorList>
            <person name="McCorrison J."/>
            <person name="Sanka R."/>
            <person name="Torralba M."/>
            <person name="Gillis M."/>
            <person name="Haft D.H."/>
            <person name="Methe B."/>
            <person name="Sutton G."/>
            <person name="Nelson K.E."/>
        </authorList>
    </citation>
    <scope>NUCLEOTIDE SEQUENCE [LARGE SCALE GENOMIC DNA]</scope>
    <source>
        <strain evidence="7 8">DNF00314</strain>
    </source>
</reference>
<dbReference type="GO" id="GO:0008478">
    <property type="term" value="F:pyridoxal kinase activity"/>
    <property type="evidence" value="ECO:0007669"/>
    <property type="project" value="UniProtKB-EC"/>
</dbReference>
<dbReference type="NCBIfam" id="NF005491">
    <property type="entry name" value="PRK07105.1"/>
    <property type="match status" value="1"/>
</dbReference>
<dbReference type="InterPro" id="IPR013749">
    <property type="entry name" value="PM/HMP-P_kinase-1"/>
</dbReference>
<dbReference type="AlphaFoldDB" id="A0A096AMJ2"/>